<dbReference type="Proteomes" id="UP000254141">
    <property type="component" value="Unassembled WGS sequence"/>
</dbReference>
<proteinExistence type="predicted"/>
<sequence length="62" mass="7139">MLLPQLLCQAQQLPERQLLQVGHIKTLGKIDDEITERRRQRHQIAPATLSPKAGHQVQQLYC</sequence>
<evidence type="ECO:0000256" key="1">
    <source>
        <dbReference type="SAM" id="MobiDB-lite"/>
    </source>
</evidence>
<accession>A0A377XV49</accession>
<evidence type="ECO:0000313" key="5">
    <source>
        <dbReference type="Proteomes" id="UP000254103"/>
    </source>
</evidence>
<dbReference type="AlphaFoldDB" id="A0A377XV49"/>
<reference evidence="5 6" key="1">
    <citation type="submission" date="2018-06" db="EMBL/GenBank/DDBJ databases">
        <authorList>
            <consortium name="Pathogen Informatics"/>
            <person name="Doyle S."/>
        </authorList>
    </citation>
    <scope>NUCLEOTIDE SEQUENCE [LARGE SCALE GENOMIC DNA]</scope>
    <source>
        <strain evidence="3 6">NCTC5051</strain>
        <strain evidence="2 5">NCTC5052</strain>
    </source>
</reference>
<name>A0A377XV49_KLEPN</name>
<protein>
    <submittedName>
        <fullName evidence="2">Uncharacterized protein</fullName>
    </submittedName>
</protein>
<dbReference type="EMBL" id="UGLJ01000002">
    <property type="protein sequence ID" value="STT92439.1"/>
    <property type="molecule type" value="Genomic_DNA"/>
</dbReference>
<evidence type="ECO:0000313" key="3">
    <source>
        <dbReference type="EMBL" id="STU51426.1"/>
    </source>
</evidence>
<feature type="region of interest" description="Disordered" evidence="1">
    <location>
        <begin position="42"/>
        <end position="62"/>
    </location>
</feature>
<evidence type="ECO:0000313" key="4">
    <source>
        <dbReference type="EMBL" id="STU51798.1"/>
    </source>
</evidence>
<dbReference type="EMBL" id="UGLU01000001">
    <property type="protein sequence ID" value="STU51798.1"/>
    <property type="molecule type" value="Genomic_DNA"/>
</dbReference>
<organism evidence="2 5">
    <name type="scientific">Klebsiella pneumoniae</name>
    <dbReference type="NCBI Taxonomy" id="573"/>
    <lineage>
        <taxon>Bacteria</taxon>
        <taxon>Pseudomonadati</taxon>
        <taxon>Pseudomonadota</taxon>
        <taxon>Gammaproteobacteria</taxon>
        <taxon>Enterobacterales</taxon>
        <taxon>Enterobacteriaceae</taxon>
        <taxon>Klebsiella/Raoultella group</taxon>
        <taxon>Klebsiella</taxon>
        <taxon>Klebsiella pneumoniae complex</taxon>
    </lineage>
</organism>
<evidence type="ECO:0000313" key="2">
    <source>
        <dbReference type="EMBL" id="STT92439.1"/>
    </source>
</evidence>
<dbReference type="EMBL" id="UGLU01000001">
    <property type="protein sequence ID" value="STU51426.1"/>
    <property type="molecule type" value="Genomic_DNA"/>
</dbReference>
<evidence type="ECO:0000313" key="6">
    <source>
        <dbReference type="Proteomes" id="UP000254141"/>
    </source>
</evidence>
<gene>
    <name evidence="3" type="ORF">NCTC5051_03020</name>
    <name evidence="4" type="ORF">NCTC5051_03121</name>
    <name evidence="2" type="ORF">NCTC5052_00815</name>
</gene>
<dbReference type="Proteomes" id="UP000254103">
    <property type="component" value="Unassembled WGS sequence"/>
</dbReference>